<evidence type="ECO:0000256" key="3">
    <source>
        <dbReference type="ARBA" id="ARBA00022737"/>
    </source>
</evidence>
<dbReference type="PIRSF" id="PIRSF005673">
    <property type="entry name" value="Importin_alpha"/>
    <property type="match status" value="1"/>
</dbReference>
<evidence type="ECO:0000313" key="8">
    <source>
        <dbReference type="EMBL" id="OMJ81352.1"/>
    </source>
</evidence>
<feature type="repeat" description="ARM" evidence="6">
    <location>
        <begin position="149"/>
        <end position="184"/>
    </location>
</feature>
<keyword evidence="3" id="KW-0677">Repeat</keyword>
<evidence type="ECO:0000256" key="6">
    <source>
        <dbReference type="PROSITE-ProRule" id="PRU00259"/>
    </source>
</evidence>
<dbReference type="Pfam" id="PF16186">
    <property type="entry name" value="Arm_3"/>
    <property type="match status" value="1"/>
</dbReference>
<dbReference type="Proteomes" id="UP000187209">
    <property type="component" value="Unassembled WGS sequence"/>
</dbReference>
<comment type="caution">
    <text evidence="8">The sequence shown here is derived from an EMBL/GenBank/DDBJ whole genome shotgun (WGS) entry which is preliminary data.</text>
</comment>
<dbReference type="InterPro" id="IPR011989">
    <property type="entry name" value="ARM-like"/>
</dbReference>
<evidence type="ECO:0000256" key="2">
    <source>
        <dbReference type="ARBA" id="ARBA00022448"/>
    </source>
</evidence>
<accession>A0A1R2BX24</accession>
<evidence type="ECO:0000256" key="1">
    <source>
        <dbReference type="ARBA" id="ARBA00010394"/>
    </source>
</evidence>
<dbReference type="GO" id="GO:0006606">
    <property type="term" value="P:protein import into nucleus"/>
    <property type="evidence" value="ECO:0007669"/>
    <property type="project" value="InterPro"/>
</dbReference>
<dbReference type="GO" id="GO:0061608">
    <property type="term" value="F:nuclear import signal receptor activity"/>
    <property type="evidence" value="ECO:0007669"/>
    <property type="project" value="InterPro"/>
</dbReference>
<keyword evidence="4 5" id="KW-0653">Protein transport</keyword>
<dbReference type="InterPro" id="IPR000225">
    <property type="entry name" value="Armadillo"/>
</dbReference>
<keyword evidence="2 5" id="KW-0813">Transport</keyword>
<dbReference type="SMART" id="SM00185">
    <property type="entry name" value="ARM"/>
    <property type="match status" value="6"/>
</dbReference>
<organism evidence="8 9">
    <name type="scientific">Stentor coeruleus</name>
    <dbReference type="NCBI Taxonomy" id="5963"/>
    <lineage>
        <taxon>Eukaryota</taxon>
        <taxon>Sar</taxon>
        <taxon>Alveolata</taxon>
        <taxon>Ciliophora</taxon>
        <taxon>Postciliodesmatophora</taxon>
        <taxon>Heterotrichea</taxon>
        <taxon>Heterotrichida</taxon>
        <taxon>Stentoridae</taxon>
        <taxon>Stentor</taxon>
    </lineage>
</organism>
<dbReference type="Pfam" id="PF00514">
    <property type="entry name" value="Arm"/>
    <property type="match status" value="1"/>
</dbReference>
<name>A0A1R2BX24_9CILI</name>
<dbReference type="PANTHER" id="PTHR23316">
    <property type="entry name" value="IMPORTIN ALPHA"/>
    <property type="match status" value="1"/>
</dbReference>
<evidence type="ECO:0000313" key="9">
    <source>
        <dbReference type="Proteomes" id="UP000187209"/>
    </source>
</evidence>
<dbReference type="EMBL" id="MPUH01000384">
    <property type="protein sequence ID" value="OMJ81352.1"/>
    <property type="molecule type" value="Genomic_DNA"/>
</dbReference>
<evidence type="ECO:0000256" key="7">
    <source>
        <dbReference type="SAM" id="MobiDB-lite"/>
    </source>
</evidence>
<dbReference type="InterPro" id="IPR016024">
    <property type="entry name" value="ARM-type_fold"/>
</dbReference>
<dbReference type="Gene3D" id="1.25.10.10">
    <property type="entry name" value="Leucine-rich Repeat Variant"/>
    <property type="match status" value="1"/>
</dbReference>
<proteinExistence type="inferred from homology"/>
<sequence length="501" mass="57182">MEENQRAKSFTSSFNLEKAKHDKGQSEVQLRQKKRESLTQKRRNLDTNSTWISLKDHYPENYSPEDLPSILSCFLNPDDTSHLYIAHAVRILLCRKDDCPLEEICNSEVMNQLNFWLNRNDHPQLQYEAAWICTNISSSSKCNLLYEIKALESLVNLLYSPSEEVRHQVAWALGNVGANSSDERDYLLSIKVIDALGFCLKNCIKEKNISSIVWTLTNICRKKPLTDISEIRQVFPMILPYLKTNNVGIITDILRTVALYSTYQEIQLAFTTDEGIDILKHLFSITESKTLTMLTLKIMGGLCFSRDGVTQAFLDKGMALDIKTALYSKYNKVKKEAIWALGNLCAETHKELYYIIKEGILEIIIKYAQYESPSIRSECVWVLCNSSVVCNLEQALYLIQLGLIEALISMLKEQIESNIILQGLSNLIDKCLKNTQTIDENNILIKALENCGGIEAIEKCTKNKNEKISERAMRILETIEKQECEENLDYLMGSITTSMAF</sequence>
<reference evidence="8 9" key="1">
    <citation type="submission" date="2016-11" db="EMBL/GenBank/DDBJ databases">
        <title>The macronuclear genome of Stentor coeruleus: a giant cell with tiny introns.</title>
        <authorList>
            <person name="Slabodnick M."/>
            <person name="Ruby J.G."/>
            <person name="Reiff S.B."/>
            <person name="Swart E.C."/>
            <person name="Gosai S."/>
            <person name="Prabakaran S."/>
            <person name="Witkowska E."/>
            <person name="Larue G.E."/>
            <person name="Fisher S."/>
            <person name="Freeman R.M."/>
            <person name="Gunawardena J."/>
            <person name="Chu W."/>
            <person name="Stover N.A."/>
            <person name="Gregory B.D."/>
            <person name="Nowacki M."/>
            <person name="Derisi J."/>
            <person name="Roy S.W."/>
            <person name="Marshall W.F."/>
            <person name="Sood P."/>
        </authorList>
    </citation>
    <scope>NUCLEOTIDE SEQUENCE [LARGE SCALE GENOMIC DNA]</scope>
    <source>
        <strain evidence="8">WM001</strain>
    </source>
</reference>
<comment type="similarity">
    <text evidence="1 5">Belongs to the importin alpha family.</text>
</comment>
<dbReference type="GO" id="GO:0005737">
    <property type="term" value="C:cytoplasm"/>
    <property type="evidence" value="ECO:0007669"/>
    <property type="project" value="InterPro"/>
</dbReference>
<dbReference type="InterPro" id="IPR032413">
    <property type="entry name" value="Arm_3"/>
</dbReference>
<feature type="region of interest" description="Disordered" evidence="7">
    <location>
        <begin position="1"/>
        <end position="42"/>
    </location>
</feature>
<evidence type="ECO:0000256" key="4">
    <source>
        <dbReference type="ARBA" id="ARBA00022927"/>
    </source>
</evidence>
<keyword evidence="9" id="KW-1185">Reference proteome</keyword>
<dbReference type="OrthoDB" id="29145at2759"/>
<protein>
    <recommendedName>
        <fullName evidence="5">Importin subunit alpha</fullName>
    </recommendedName>
</protein>
<dbReference type="PROSITE" id="PS50176">
    <property type="entry name" value="ARM_REPEAT"/>
    <property type="match status" value="1"/>
</dbReference>
<dbReference type="AlphaFoldDB" id="A0A1R2BX24"/>
<evidence type="ECO:0000256" key="5">
    <source>
        <dbReference type="PIRNR" id="PIRNR005673"/>
    </source>
</evidence>
<dbReference type="SUPFAM" id="SSF48371">
    <property type="entry name" value="ARM repeat"/>
    <property type="match status" value="1"/>
</dbReference>
<dbReference type="InterPro" id="IPR024931">
    <property type="entry name" value="Importin_alpha"/>
</dbReference>
<gene>
    <name evidence="8" type="ORF">SteCoe_18206</name>
</gene>